<protein>
    <submittedName>
        <fullName evidence="1">CLUMA_CG002994, isoform A</fullName>
    </submittedName>
</protein>
<dbReference type="Proteomes" id="UP000183832">
    <property type="component" value="Unassembled WGS sequence"/>
</dbReference>
<proteinExistence type="predicted"/>
<evidence type="ECO:0000313" key="1">
    <source>
        <dbReference type="EMBL" id="CRK89235.1"/>
    </source>
</evidence>
<dbReference type="EMBL" id="CVRI01000011">
    <property type="protein sequence ID" value="CRK89235.1"/>
    <property type="molecule type" value="Genomic_DNA"/>
</dbReference>
<keyword evidence="2" id="KW-1185">Reference proteome</keyword>
<reference evidence="1 2" key="1">
    <citation type="submission" date="2015-04" db="EMBL/GenBank/DDBJ databases">
        <authorList>
            <person name="Syromyatnikov M.Y."/>
            <person name="Popov V.N."/>
        </authorList>
    </citation>
    <scope>NUCLEOTIDE SEQUENCE [LARGE SCALE GENOMIC DNA]</scope>
</reference>
<dbReference type="PANTHER" id="PTHR31649:SF1">
    <property type="entry name" value="FARNESOIC ACID O-METHYL TRANSFERASE DOMAIN-CONTAINING PROTEIN"/>
    <property type="match status" value="1"/>
</dbReference>
<dbReference type="Pfam" id="PF11901">
    <property type="entry name" value="DM9"/>
    <property type="match status" value="2"/>
</dbReference>
<dbReference type="InterPro" id="IPR006616">
    <property type="entry name" value="DM9_repeat"/>
</dbReference>
<accession>A0A1J1HMR7</accession>
<gene>
    <name evidence="1" type="primary">similar to AGAP006398-PA</name>
    <name evidence="1" type="ORF">CLUMA_CG002994</name>
</gene>
<dbReference type="OrthoDB" id="1925699at2759"/>
<organism evidence="1 2">
    <name type="scientific">Clunio marinus</name>
    <dbReference type="NCBI Taxonomy" id="568069"/>
    <lineage>
        <taxon>Eukaryota</taxon>
        <taxon>Metazoa</taxon>
        <taxon>Ecdysozoa</taxon>
        <taxon>Arthropoda</taxon>
        <taxon>Hexapoda</taxon>
        <taxon>Insecta</taxon>
        <taxon>Pterygota</taxon>
        <taxon>Neoptera</taxon>
        <taxon>Endopterygota</taxon>
        <taxon>Diptera</taxon>
        <taxon>Nematocera</taxon>
        <taxon>Chironomoidea</taxon>
        <taxon>Chironomidae</taxon>
        <taxon>Clunio</taxon>
    </lineage>
</organism>
<dbReference type="SMART" id="SM00696">
    <property type="entry name" value="DM9"/>
    <property type="match status" value="4"/>
</dbReference>
<sequence>MVLKWVKGNARSRMSNKALLGGKDSDGASIYVGRAFHQGVWLPAKFIPSKNACYVPYNGKEVFVQDFEVLEAKENKFSWEPASDGRIATGAVSTGRDGNDEIYIGRAPYQGSMTVGKIHPSHRCIYLPYGGNEVRLTHYEVLVYKRPSLQWMSTNSHSPLPRNAVLGGRDTDGAEIFVGRASHAGDVMPCKVIPSKRVAYVSYNGSEVSMHNFEVLVGSNAKWKKARDGKVPKGAFPGGSSSGEVLYIGRANHNRSTTVGKLHPSHGCVYIPYGGKEHSFREYEVLTGY</sequence>
<name>A0A1J1HMR7_9DIPT</name>
<dbReference type="AlphaFoldDB" id="A0A1J1HMR7"/>
<evidence type="ECO:0000313" key="2">
    <source>
        <dbReference type="Proteomes" id="UP000183832"/>
    </source>
</evidence>
<dbReference type="PANTHER" id="PTHR31649">
    <property type="entry name" value="AGAP009604-PA"/>
    <property type="match status" value="1"/>
</dbReference>